<dbReference type="Proteomes" id="UP000017052">
    <property type="component" value="Unassembled WGS sequence"/>
</dbReference>
<sequence>MGNVNSTDVRLGVDGVIMEGIKTGWKIRIEYDPEDTGGYYIFTSRNNENHDVWVATMEDLKEVFTETKWVISWSQ</sequence>
<evidence type="ECO:0000313" key="1">
    <source>
        <dbReference type="EMBL" id="ERK61722.1"/>
    </source>
</evidence>
<proteinExistence type="predicted"/>
<dbReference type="OrthoDB" id="3255521at2"/>
<organism evidence="1 2">
    <name type="scientific">Propionibacterium acidifaciens F0233</name>
    <dbReference type="NCBI Taxonomy" id="553198"/>
    <lineage>
        <taxon>Bacteria</taxon>
        <taxon>Bacillati</taxon>
        <taxon>Actinomycetota</taxon>
        <taxon>Actinomycetes</taxon>
        <taxon>Propionibacteriales</taxon>
        <taxon>Propionibacteriaceae</taxon>
        <taxon>Propionibacterium</taxon>
    </lineage>
</organism>
<dbReference type="AlphaFoldDB" id="U2SGB8"/>
<dbReference type="EMBL" id="ACVN02000044">
    <property type="protein sequence ID" value="ERK61722.1"/>
    <property type="molecule type" value="Genomic_DNA"/>
</dbReference>
<evidence type="ECO:0000313" key="2">
    <source>
        <dbReference type="Proteomes" id="UP000017052"/>
    </source>
</evidence>
<dbReference type="RefSeq" id="WP_021796433.1">
    <property type="nucleotide sequence ID" value="NZ_ACVN02000044.1"/>
</dbReference>
<gene>
    <name evidence="1" type="ORF">HMPREF0682_2246</name>
</gene>
<dbReference type="GeneID" id="95358940"/>
<comment type="caution">
    <text evidence="1">The sequence shown here is derived from an EMBL/GenBank/DDBJ whole genome shotgun (WGS) entry which is preliminary data.</text>
</comment>
<protein>
    <submittedName>
        <fullName evidence="1">Uncharacterized protein</fullName>
    </submittedName>
</protein>
<accession>U2SGB8</accession>
<keyword evidence="2" id="KW-1185">Reference proteome</keyword>
<reference evidence="1" key="1">
    <citation type="submission" date="2013-08" db="EMBL/GenBank/DDBJ databases">
        <authorList>
            <person name="Durkin A.S."/>
            <person name="Haft D.R."/>
            <person name="McCorrison J."/>
            <person name="Torralba M."/>
            <person name="Gillis M."/>
            <person name="Haft D.H."/>
            <person name="Methe B."/>
            <person name="Sutton G."/>
            <person name="Nelson K.E."/>
        </authorList>
    </citation>
    <scope>NUCLEOTIDE SEQUENCE [LARGE SCALE GENOMIC DNA]</scope>
    <source>
        <strain evidence="1">F0233</strain>
    </source>
</reference>
<name>U2SGB8_9ACTN</name>